<comment type="caution">
    <text evidence="2">The sequence shown here is derived from an EMBL/GenBank/DDBJ whole genome shotgun (WGS) entry which is preliminary data.</text>
</comment>
<dbReference type="Gene3D" id="3.60.10.10">
    <property type="entry name" value="Endonuclease/exonuclease/phosphatase"/>
    <property type="match status" value="1"/>
</dbReference>
<dbReference type="AlphaFoldDB" id="A0AAW1LAT7"/>
<dbReference type="Proteomes" id="UP001458880">
    <property type="component" value="Unassembled WGS sequence"/>
</dbReference>
<dbReference type="PANTHER" id="PTHR33776">
    <property type="entry name" value="ENDO/EXONUCLEASE/PHOSPHATASE DOMAIN-CONTAINING PROTEIN"/>
    <property type="match status" value="1"/>
</dbReference>
<dbReference type="InterPro" id="IPR036691">
    <property type="entry name" value="Endo/exonu/phosph_ase_sf"/>
</dbReference>
<accession>A0AAW1LAT7</accession>
<dbReference type="PANTHER" id="PTHR33776:SF4">
    <property type="entry name" value="ENDONUCLEASE_EXONUCLEASE_PHOSPHATASE DOMAIN-CONTAINING PROTEIN"/>
    <property type="match status" value="1"/>
</dbReference>
<evidence type="ECO:0000313" key="2">
    <source>
        <dbReference type="EMBL" id="KAK9732010.1"/>
    </source>
</evidence>
<sequence length="214" mass="23892">MLALTETWLHENIPTEAVSLANYSFVRRDSPTEAVSLANYSFVRRDRGTRGGGVGIYIKKHVKFDVIPTSDSIEQLWIKINLKKVTFVLGVVYRLPNQDYKTFSNELEDSFIICSSVADTIYLVGDFNIDLLKTDCPSNSFFGDFTESLNLEQLIDQPTRVCSNHSSLIDHICVTDSSMILKSGVISSDLSDHDFIYLELNLGLSPAQPIITSG</sequence>
<dbReference type="EMBL" id="JASPKY010000123">
    <property type="protein sequence ID" value="KAK9732010.1"/>
    <property type="molecule type" value="Genomic_DNA"/>
</dbReference>
<dbReference type="InterPro" id="IPR005135">
    <property type="entry name" value="Endo/exonuclease/phosphatase"/>
</dbReference>
<reference evidence="2 3" key="1">
    <citation type="journal article" date="2024" name="BMC Genomics">
        <title>De novo assembly and annotation of Popillia japonica's genome with initial clues to its potential as an invasive pest.</title>
        <authorList>
            <person name="Cucini C."/>
            <person name="Boschi S."/>
            <person name="Funari R."/>
            <person name="Cardaioli E."/>
            <person name="Iannotti N."/>
            <person name="Marturano G."/>
            <person name="Paoli F."/>
            <person name="Bruttini M."/>
            <person name="Carapelli A."/>
            <person name="Frati F."/>
            <person name="Nardi F."/>
        </authorList>
    </citation>
    <scope>NUCLEOTIDE SEQUENCE [LARGE SCALE GENOMIC DNA]</scope>
    <source>
        <strain evidence="2">DMR45628</strain>
    </source>
</reference>
<dbReference type="Pfam" id="PF03372">
    <property type="entry name" value="Exo_endo_phos"/>
    <property type="match status" value="1"/>
</dbReference>
<protein>
    <recommendedName>
        <fullName evidence="1">Endonuclease/exonuclease/phosphatase domain-containing protein</fullName>
    </recommendedName>
</protein>
<dbReference type="SUPFAM" id="SSF56219">
    <property type="entry name" value="DNase I-like"/>
    <property type="match status" value="1"/>
</dbReference>
<organism evidence="2 3">
    <name type="scientific">Popillia japonica</name>
    <name type="common">Japanese beetle</name>
    <dbReference type="NCBI Taxonomy" id="7064"/>
    <lineage>
        <taxon>Eukaryota</taxon>
        <taxon>Metazoa</taxon>
        <taxon>Ecdysozoa</taxon>
        <taxon>Arthropoda</taxon>
        <taxon>Hexapoda</taxon>
        <taxon>Insecta</taxon>
        <taxon>Pterygota</taxon>
        <taxon>Neoptera</taxon>
        <taxon>Endopterygota</taxon>
        <taxon>Coleoptera</taxon>
        <taxon>Polyphaga</taxon>
        <taxon>Scarabaeiformia</taxon>
        <taxon>Scarabaeidae</taxon>
        <taxon>Rutelinae</taxon>
        <taxon>Popillia</taxon>
    </lineage>
</organism>
<proteinExistence type="predicted"/>
<name>A0AAW1LAT7_POPJA</name>
<evidence type="ECO:0000313" key="3">
    <source>
        <dbReference type="Proteomes" id="UP001458880"/>
    </source>
</evidence>
<feature type="domain" description="Endonuclease/exonuclease/phosphatase" evidence="1">
    <location>
        <begin position="2"/>
        <end position="193"/>
    </location>
</feature>
<evidence type="ECO:0000259" key="1">
    <source>
        <dbReference type="Pfam" id="PF03372"/>
    </source>
</evidence>
<gene>
    <name evidence="2" type="ORF">QE152_g13207</name>
</gene>
<keyword evidence="3" id="KW-1185">Reference proteome</keyword>
<dbReference type="GO" id="GO:0003824">
    <property type="term" value="F:catalytic activity"/>
    <property type="evidence" value="ECO:0007669"/>
    <property type="project" value="InterPro"/>
</dbReference>